<gene>
    <name evidence="1" type="ORF">GGQ80_002089</name>
</gene>
<dbReference type="Proteomes" id="UP000529795">
    <property type="component" value="Unassembled WGS sequence"/>
</dbReference>
<proteinExistence type="predicted"/>
<dbReference type="EMBL" id="JACIEV010000005">
    <property type="protein sequence ID" value="MBB4154179.1"/>
    <property type="molecule type" value="Genomic_DNA"/>
</dbReference>
<sequence>MNVGAASGVDQRLLAEVLPIAEDAILANLIDEPDGEE</sequence>
<reference evidence="1 2" key="1">
    <citation type="submission" date="2020-08" db="EMBL/GenBank/DDBJ databases">
        <title>Genomic Encyclopedia of Type Strains, Phase IV (KMG-IV): sequencing the most valuable type-strain genomes for metagenomic binning, comparative biology and taxonomic classification.</title>
        <authorList>
            <person name="Goeker M."/>
        </authorList>
    </citation>
    <scope>NUCLEOTIDE SEQUENCE [LARGE SCALE GENOMIC DNA]</scope>
    <source>
        <strain evidence="1 2">YC6723</strain>
    </source>
</reference>
<evidence type="ECO:0000313" key="2">
    <source>
        <dbReference type="Proteomes" id="UP000529795"/>
    </source>
</evidence>
<name>A0A840F905_9SPHN</name>
<comment type="caution">
    <text evidence="1">The sequence shown here is derived from an EMBL/GenBank/DDBJ whole genome shotgun (WGS) entry which is preliminary data.</text>
</comment>
<protein>
    <submittedName>
        <fullName evidence="1">Uncharacterized protein</fullName>
    </submittedName>
</protein>
<accession>A0A840F905</accession>
<dbReference type="AlphaFoldDB" id="A0A840F905"/>
<evidence type="ECO:0000313" key="1">
    <source>
        <dbReference type="EMBL" id="MBB4154179.1"/>
    </source>
</evidence>
<organism evidence="1 2">
    <name type="scientific">Sphingomonas jinjuensis</name>
    <dbReference type="NCBI Taxonomy" id="535907"/>
    <lineage>
        <taxon>Bacteria</taxon>
        <taxon>Pseudomonadati</taxon>
        <taxon>Pseudomonadota</taxon>
        <taxon>Alphaproteobacteria</taxon>
        <taxon>Sphingomonadales</taxon>
        <taxon>Sphingomonadaceae</taxon>
        <taxon>Sphingomonas</taxon>
    </lineage>
</organism>
<keyword evidence="2" id="KW-1185">Reference proteome</keyword>